<reference evidence="3 5" key="1">
    <citation type="submission" date="2016-10" db="EMBL/GenBank/DDBJ databases">
        <authorList>
            <person name="Cai Z."/>
        </authorList>
    </citation>
    <scope>NUCLEOTIDE SEQUENCE [LARGE SCALE GENOMIC DNA]</scope>
    <source>
        <strain evidence="3 5">DSM 25227</strain>
    </source>
</reference>
<name>A0A2Y9A2H3_9RHOB</name>
<gene>
    <name evidence="2" type="ORF">BCF38_101773</name>
    <name evidence="3" type="ORF">SAMN05421539_101773</name>
</gene>
<dbReference type="Pfam" id="PF16242">
    <property type="entry name" value="Pyrid_ox_like"/>
    <property type="match status" value="1"/>
</dbReference>
<dbReference type="AlphaFoldDB" id="A0A2Y9A2H3"/>
<dbReference type="SUPFAM" id="SSF50475">
    <property type="entry name" value="FMN-binding split barrel"/>
    <property type="match status" value="1"/>
</dbReference>
<keyword evidence="4" id="KW-1185">Reference proteome</keyword>
<sequence>MTPQELEQKFWSHLESDRTVFLATEGAKPRPMHAAFEGKAAPIWFFTSYDTELGEVLKQGPREATMTFAAKGHDFWASASGQLTLDNDKAVIDRLWSPFVAAWYDGKTDPKLALARYDIREAHLWEDGSSLVAGIQSLLGRDPKESAEDKTGHIRMAG</sequence>
<proteinExistence type="predicted"/>
<evidence type="ECO:0000313" key="5">
    <source>
        <dbReference type="Proteomes" id="UP000251571"/>
    </source>
</evidence>
<dbReference type="Gene3D" id="2.30.110.10">
    <property type="entry name" value="Electron Transport, Fmn-binding Protein, Chain A"/>
    <property type="match status" value="1"/>
</dbReference>
<dbReference type="Proteomes" id="UP000245839">
    <property type="component" value="Unassembled WGS sequence"/>
</dbReference>
<dbReference type="InterPro" id="IPR038725">
    <property type="entry name" value="YdaG_split_barrel_FMN-bd"/>
</dbReference>
<evidence type="ECO:0000259" key="1">
    <source>
        <dbReference type="Pfam" id="PF16242"/>
    </source>
</evidence>
<dbReference type="EMBL" id="QGDJ01000001">
    <property type="protein sequence ID" value="PWJ22362.1"/>
    <property type="molecule type" value="Genomic_DNA"/>
</dbReference>
<feature type="domain" description="General stress protein FMN-binding split barrel" evidence="1">
    <location>
        <begin position="7"/>
        <end position="136"/>
    </location>
</feature>
<evidence type="ECO:0000313" key="2">
    <source>
        <dbReference type="EMBL" id="PWJ22362.1"/>
    </source>
</evidence>
<dbReference type="Proteomes" id="UP000251571">
    <property type="component" value="Unassembled WGS sequence"/>
</dbReference>
<organism evidence="3 5">
    <name type="scientific">Jannaschia seohaensis</name>
    <dbReference type="NCBI Taxonomy" id="475081"/>
    <lineage>
        <taxon>Bacteria</taxon>
        <taxon>Pseudomonadati</taxon>
        <taxon>Pseudomonadota</taxon>
        <taxon>Alphaproteobacteria</taxon>
        <taxon>Rhodobacterales</taxon>
        <taxon>Roseobacteraceae</taxon>
        <taxon>Jannaschia</taxon>
    </lineage>
</organism>
<evidence type="ECO:0000313" key="3">
    <source>
        <dbReference type="EMBL" id="SSA38640.1"/>
    </source>
</evidence>
<dbReference type="RefSeq" id="WP_109562926.1">
    <property type="nucleotide sequence ID" value="NZ_QGDJ01000001.1"/>
</dbReference>
<dbReference type="PANTHER" id="PTHR34818:SF1">
    <property type="entry name" value="PROTEIN BLI-3"/>
    <property type="match status" value="1"/>
</dbReference>
<dbReference type="InterPro" id="IPR012349">
    <property type="entry name" value="Split_barrel_FMN-bd"/>
</dbReference>
<reference evidence="2 4" key="2">
    <citation type="submission" date="2018-03" db="EMBL/GenBank/DDBJ databases">
        <title>Genomic Encyclopedia of Archaeal and Bacterial Type Strains, Phase II (KMG-II): from individual species to whole genera.</title>
        <authorList>
            <person name="Goeker M."/>
        </authorList>
    </citation>
    <scope>NUCLEOTIDE SEQUENCE [LARGE SCALE GENOMIC DNA]</scope>
    <source>
        <strain evidence="2 4">DSM 25227</strain>
    </source>
</reference>
<accession>A0A2Y9A2H3</accession>
<dbReference type="OrthoDB" id="1432662at2"/>
<dbReference type="InterPro" id="IPR052917">
    <property type="entry name" value="Stress-Dev_Protein"/>
</dbReference>
<dbReference type="PANTHER" id="PTHR34818">
    <property type="entry name" value="PROTEIN BLI-3"/>
    <property type="match status" value="1"/>
</dbReference>
<dbReference type="EMBL" id="UETC01000001">
    <property type="protein sequence ID" value="SSA38640.1"/>
    <property type="molecule type" value="Genomic_DNA"/>
</dbReference>
<evidence type="ECO:0000313" key="4">
    <source>
        <dbReference type="Proteomes" id="UP000245839"/>
    </source>
</evidence>
<protein>
    <submittedName>
        <fullName evidence="3">General stress protein 26</fullName>
    </submittedName>
</protein>